<gene>
    <name evidence="1" type="ORF">G3M70_07200</name>
</gene>
<dbReference type="AlphaFoldDB" id="A0A7T0G093"/>
<evidence type="ECO:0008006" key="3">
    <source>
        <dbReference type="Google" id="ProtNLM"/>
    </source>
</evidence>
<protein>
    <recommendedName>
        <fullName evidence="3">Glycoside-hydrolase family GH114 TIM-barrel domain-containing protein</fullName>
    </recommendedName>
</protein>
<evidence type="ECO:0000313" key="2">
    <source>
        <dbReference type="Proteomes" id="UP000594688"/>
    </source>
</evidence>
<sequence>MIYQPTSTLPANLSGQQLAGPFNLMGSILNAAENTPSNITFVGERCNLVLASDPDPTIISGLKTANPNCIVLWFVSPYFATGDDLWNASTQELQDALVAKYGLHDPQDQPITYGGPTYPGLALGQALPLMDVRNAAWQDYFAAQMAKYVPIVGFDGVFLDTMTEDIPAWALAAGPTFPKGYTANGWKYGSYEFLAKIQDAMAAIGKVVYFNGISKGSTATTSFLNKGMLEMVEGGAVEAYSIGSDFYSTDTLKQHFFQETVMRDLSQALLLNKKIVIEAYVDTWSVKKSLYFLGGISLVQNGNLFPYLTENGSAGTFVYLDEWGMNLGDPVGAFTINGDGTYQRQFTNGLVVVNPTANTITRQVALAPFSGNFFLNS</sequence>
<accession>A0A7T0G093</accession>
<reference evidence="1 2" key="1">
    <citation type="submission" date="2020-02" db="EMBL/GenBank/DDBJ databases">
        <title>Genomic and physiological characterization of two novel Nitrospinaceae genera.</title>
        <authorList>
            <person name="Mueller A.J."/>
            <person name="Jung M.-Y."/>
            <person name="Strachan C.R."/>
            <person name="Herbold C.W."/>
            <person name="Kirkegaard R.H."/>
            <person name="Daims H."/>
        </authorList>
    </citation>
    <scope>NUCLEOTIDE SEQUENCE [LARGE SCALE GENOMIC DNA]</scope>
    <source>
        <strain evidence="1">EB</strain>
    </source>
</reference>
<name>A0A7T0G093_9BACT</name>
<organism evidence="1 2">
    <name type="scientific">Candidatus Nitronauta litoralis</name>
    <dbReference type="NCBI Taxonomy" id="2705533"/>
    <lineage>
        <taxon>Bacteria</taxon>
        <taxon>Pseudomonadati</taxon>
        <taxon>Nitrospinota/Tectimicrobiota group</taxon>
        <taxon>Nitrospinota</taxon>
        <taxon>Nitrospinia</taxon>
        <taxon>Nitrospinales</taxon>
        <taxon>Nitrospinaceae</taxon>
        <taxon>Candidatus Nitronauta</taxon>
    </lineage>
</organism>
<dbReference type="EMBL" id="CP048685">
    <property type="protein sequence ID" value="QPJ61683.1"/>
    <property type="molecule type" value="Genomic_DNA"/>
</dbReference>
<dbReference type="Gene3D" id="3.20.20.80">
    <property type="entry name" value="Glycosidases"/>
    <property type="match status" value="1"/>
</dbReference>
<dbReference type="InterPro" id="IPR029455">
    <property type="entry name" value="GHL15"/>
</dbReference>
<evidence type="ECO:0000313" key="1">
    <source>
        <dbReference type="EMBL" id="QPJ61683.1"/>
    </source>
</evidence>
<dbReference type="KEGG" id="nli:G3M70_07200"/>
<dbReference type="Proteomes" id="UP000594688">
    <property type="component" value="Chromosome"/>
</dbReference>
<dbReference type="Pfam" id="PF14885">
    <property type="entry name" value="GHL15"/>
    <property type="match status" value="1"/>
</dbReference>
<proteinExistence type="predicted"/>